<evidence type="ECO:0000256" key="10">
    <source>
        <dbReference type="ARBA" id="ARBA00022679"/>
    </source>
</evidence>
<reference evidence="14 15" key="1">
    <citation type="submission" date="2017-05" db="EMBL/GenBank/DDBJ databases">
        <title>Draft genome sequence of Elsinoe australis.</title>
        <authorList>
            <person name="Cheng Q."/>
        </authorList>
    </citation>
    <scope>NUCLEOTIDE SEQUENCE [LARGE SCALE GENOMIC DNA]</scope>
    <source>
        <strain evidence="14 15">NL1</strain>
    </source>
</reference>
<evidence type="ECO:0000259" key="13">
    <source>
        <dbReference type="Pfam" id="PF00156"/>
    </source>
</evidence>
<dbReference type="NCBIfam" id="TIGR01090">
    <property type="entry name" value="apt"/>
    <property type="match status" value="1"/>
</dbReference>
<evidence type="ECO:0000313" key="15">
    <source>
        <dbReference type="Proteomes" id="UP000243723"/>
    </source>
</evidence>
<keyword evidence="10 14" id="KW-0808">Transferase</keyword>
<dbReference type="PANTHER" id="PTHR32315:SF3">
    <property type="entry name" value="ADENINE PHOSPHORIBOSYLTRANSFERASE"/>
    <property type="match status" value="1"/>
</dbReference>
<evidence type="ECO:0000256" key="1">
    <source>
        <dbReference type="ARBA" id="ARBA00000868"/>
    </source>
</evidence>
<dbReference type="EC" id="2.4.2.7" evidence="7"/>
<comment type="subunit">
    <text evidence="6">Homodimer.</text>
</comment>
<dbReference type="Gene3D" id="3.40.50.2020">
    <property type="match status" value="1"/>
</dbReference>
<dbReference type="InterPro" id="IPR029057">
    <property type="entry name" value="PRTase-like"/>
</dbReference>
<dbReference type="HAMAP" id="MF_00004">
    <property type="entry name" value="Aden_phosphoribosyltr"/>
    <property type="match status" value="1"/>
</dbReference>
<dbReference type="Proteomes" id="UP000243723">
    <property type="component" value="Unassembled WGS sequence"/>
</dbReference>
<comment type="function">
    <text evidence="2">Catalyzes a salvage reaction resulting in the formation of AMP, that is energically less costly than de novo synthesis.</text>
</comment>
<evidence type="ECO:0000256" key="4">
    <source>
        <dbReference type="ARBA" id="ARBA00004659"/>
    </source>
</evidence>
<keyword evidence="8" id="KW-0963">Cytoplasm</keyword>
<evidence type="ECO:0000313" key="14">
    <source>
        <dbReference type="EMBL" id="PSK60538.1"/>
    </source>
</evidence>
<dbReference type="OrthoDB" id="363185at2759"/>
<dbReference type="GO" id="GO:0003999">
    <property type="term" value="F:adenine phosphoribosyltransferase activity"/>
    <property type="evidence" value="ECO:0007669"/>
    <property type="project" value="UniProtKB-EC"/>
</dbReference>
<protein>
    <recommendedName>
        <fullName evidence="7">adenine phosphoribosyltransferase</fullName>
        <ecNumber evidence="7">2.4.2.7</ecNumber>
    </recommendedName>
</protein>
<dbReference type="UniPathway" id="UPA00588">
    <property type="reaction ID" value="UER00646"/>
</dbReference>
<evidence type="ECO:0000256" key="3">
    <source>
        <dbReference type="ARBA" id="ARBA00004496"/>
    </source>
</evidence>
<gene>
    <name evidence="14" type="ORF">B9Z65_688</name>
</gene>
<dbReference type="NCBIfam" id="NF002636">
    <property type="entry name" value="PRK02304.1-5"/>
    <property type="match status" value="1"/>
</dbReference>
<keyword evidence="9 14" id="KW-0328">Glycosyltransferase</keyword>
<dbReference type="InterPro" id="IPR050054">
    <property type="entry name" value="UPRTase/APRTase"/>
</dbReference>
<evidence type="ECO:0000256" key="7">
    <source>
        <dbReference type="ARBA" id="ARBA00011893"/>
    </source>
</evidence>
<evidence type="ECO:0000256" key="2">
    <source>
        <dbReference type="ARBA" id="ARBA00003968"/>
    </source>
</evidence>
<dbReference type="STRING" id="40998.A0A2P8AJ85"/>
<organism evidence="14 15">
    <name type="scientific">Elsinoe australis</name>
    <dbReference type="NCBI Taxonomy" id="40998"/>
    <lineage>
        <taxon>Eukaryota</taxon>
        <taxon>Fungi</taxon>
        <taxon>Dikarya</taxon>
        <taxon>Ascomycota</taxon>
        <taxon>Pezizomycotina</taxon>
        <taxon>Dothideomycetes</taxon>
        <taxon>Dothideomycetidae</taxon>
        <taxon>Myriangiales</taxon>
        <taxon>Elsinoaceae</taxon>
        <taxon>Elsinoe</taxon>
    </lineage>
</organism>
<dbReference type="Pfam" id="PF00156">
    <property type="entry name" value="Pribosyltran"/>
    <property type="match status" value="1"/>
</dbReference>
<feature type="region of interest" description="Disordered" evidence="12">
    <location>
        <begin position="1"/>
        <end position="76"/>
    </location>
</feature>
<comment type="subcellular location">
    <subcellularLocation>
        <location evidence="3">Cytoplasm</location>
    </subcellularLocation>
</comment>
<dbReference type="PANTHER" id="PTHR32315">
    <property type="entry name" value="ADENINE PHOSPHORIBOSYLTRANSFERASE"/>
    <property type="match status" value="1"/>
</dbReference>
<evidence type="ECO:0000256" key="12">
    <source>
        <dbReference type="SAM" id="MobiDB-lite"/>
    </source>
</evidence>
<comment type="caution">
    <text evidence="14">The sequence shown here is derived from an EMBL/GenBank/DDBJ whole genome shotgun (WGS) entry which is preliminary data.</text>
</comment>
<dbReference type="SUPFAM" id="SSF53271">
    <property type="entry name" value="PRTase-like"/>
    <property type="match status" value="1"/>
</dbReference>
<feature type="compositionally biased region" description="Polar residues" evidence="12">
    <location>
        <begin position="42"/>
        <end position="66"/>
    </location>
</feature>
<dbReference type="InterPro" id="IPR000836">
    <property type="entry name" value="PRTase_dom"/>
</dbReference>
<evidence type="ECO:0000256" key="5">
    <source>
        <dbReference type="ARBA" id="ARBA00008391"/>
    </source>
</evidence>
<proteinExistence type="inferred from homology"/>
<evidence type="ECO:0000256" key="8">
    <source>
        <dbReference type="ARBA" id="ARBA00022490"/>
    </source>
</evidence>
<comment type="similarity">
    <text evidence="5">Belongs to the purine/pyrimidine phosphoribosyltransferase family.</text>
</comment>
<comment type="catalytic activity">
    <reaction evidence="1">
        <text>AMP + diphosphate = 5-phospho-alpha-D-ribose 1-diphosphate + adenine</text>
        <dbReference type="Rhea" id="RHEA:16609"/>
        <dbReference type="ChEBI" id="CHEBI:16708"/>
        <dbReference type="ChEBI" id="CHEBI:33019"/>
        <dbReference type="ChEBI" id="CHEBI:58017"/>
        <dbReference type="ChEBI" id="CHEBI:456215"/>
        <dbReference type="EC" id="2.4.2.7"/>
    </reaction>
</comment>
<feature type="compositionally biased region" description="Basic and acidic residues" evidence="12">
    <location>
        <begin position="257"/>
        <end position="284"/>
    </location>
</feature>
<feature type="region of interest" description="Disordered" evidence="12">
    <location>
        <begin position="255"/>
        <end position="297"/>
    </location>
</feature>
<accession>A0A2P8AJ85</accession>
<dbReference type="GO" id="GO:0016208">
    <property type="term" value="F:AMP binding"/>
    <property type="evidence" value="ECO:0007669"/>
    <property type="project" value="TreeGrafter"/>
</dbReference>
<name>A0A2P8AJ85_9PEZI</name>
<keyword evidence="11" id="KW-0660">Purine salvage</keyword>
<dbReference type="GO" id="GO:0006166">
    <property type="term" value="P:purine ribonucleoside salvage"/>
    <property type="evidence" value="ECO:0007669"/>
    <property type="project" value="UniProtKB-KW"/>
</dbReference>
<dbReference type="InterPro" id="IPR005764">
    <property type="entry name" value="Ade_phspho_trans"/>
</dbReference>
<sequence>MSAQPVSFDQHPPHGHPDNKGPSTQKDDKPSTASHPPPTKPDPTTSAAFSKINPQGTTGPGNNASQGRDAASHATGPSQLADLEVRLRKAIRQYPDFPKEGILFEDILPIFSSPSLHSDLINALELRIKQSFSSPPDVIVALESRGFLFGPTLALRFGASFVPVRKQGKLPGPVETEAFEKEYGQDFFQIQQGAIQKGQKVLVVDDLMATGGSAACAGNLTKKLGGELLGYVFLMELTFLNGRKKLDAPVHTLLEGQESKEDKESIDDKLPLGRTKESKDEAKPVTEAGGAAATERP</sequence>
<feature type="domain" description="Phosphoribosyltransferase" evidence="13">
    <location>
        <begin position="120"/>
        <end position="238"/>
    </location>
</feature>
<evidence type="ECO:0000256" key="6">
    <source>
        <dbReference type="ARBA" id="ARBA00011738"/>
    </source>
</evidence>
<dbReference type="GO" id="GO:0044209">
    <property type="term" value="P:AMP salvage"/>
    <property type="evidence" value="ECO:0007669"/>
    <property type="project" value="UniProtKB-UniPathway"/>
</dbReference>
<dbReference type="GO" id="GO:0006168">
    <property type="term" value="P:adenine salvage"/>
    <property type="evidence" value="ECO:0007669"/>
    <property type="project" value="InterPro"/>
</dbReference>
<dbReference type="CDD" id="cd06223">
    <property type="entry name" value="PRTases_typeI"/>
    <property type="match status" value="1"/>
</dbReference>
<keyword evidence="15" id="KW-1185">Reference proteome</keyword>
<dbReference type="GO" id="GO:0002055">
    <property type="term" value="F:adenine binding"/>
    <property type="evidence" value="ECO:0007669"/>
    <property type="project" value="TreeGrafter"/>
</dbReference>
<comment type="pathway">
    <text evidence="4">Purine metabolism; AMP biosynthesis via salvage pathway; AMP from adenine: step 1/1.</text>
</comment>
<evidence type="ECO:0000256" key="11">
    <source>
        <dbReference type="ARBA" id="ARBA00022726"/>
    </source>
</evidence>
<dbReference type="FunFam" id="3.40.50.2020:FF:000004">
    <property type="entry name" value="Adenine phosphoribosyltransferase"/>
    <property type="match status" value="1"/>
</dbReference>
<feature type="compositionally biased region" description="Basic and acidic residues" evidence="12">
    <location>
        <begin position="11"/>
        <end position="30"/>
    </location>
</feature>
<dbReference type="GO" id="GO:0005737">
    <property type="term" value="C:cytoplasm"/>
    <property type="evidence" value="ECO:0007669"/>
    <property type="project" value="UniProtKB-SubCell"/>
</dbReference>
<evidence type="ECO:0000256" key="9">
    <source>
        <dbReference type="ARBA" id="ARBA00022676"/>
    </source>
</evidence>
<dbReference type="AlphaFoldDB" id="A0A2P8AJ85"/>
<dbReference type="EMBL" id="NHZQ01000003">
    <property type="protein sequence ID" value="PSK60538.1"/>
    <property type="molecule type" value="Genomic_DNA"/>
</dbReference>